<dbReference type="GO" id="GO:0016020">
    <property type="term" value="C:membrane"/>
    <property type="evidence" value="ECO:0007669"/>
    <property type="project" value="InterPro"/>
</dbReference>
<dbReference type="InterPro" id="IPR029787">
    <property type="entry name" value="Nucleotide_cyclase"/>
</dbReference>
<dbReference type="InterPro" id="IPR003660">
    <property type="entry name" value="HAMP_dom"/>
</dbReference>
<dbReference type="GO" id="GO:0035556">
    <property type="term" value="P:intracellular signal transduction"/>
    <property type="evidence" value="ECO:0007669"/>
    <property type="project" value="InterPro"/>
</dbReference>
<protein>
    <submittedName>
        <fullName evidence="4">Unannotated protein</fullName>
    </submittedName>
</protein>
<organism evidence="4">
    <name type="scientific">freshwater metagenome</name>
    <dbReference type="NCBI Taxonomy" id="449393"/>
    <lineage>
        <taxon>unclassified sequences</taxon>
        <taxon>metagenomes</taxon>
        <taxon>ecological metagenomes</taxon>
    </lineage>
</organism>
<feature type="transmembrane region" description="Helical" evidence="1">
    <location>
        <begin position="411"/>
        <end position="430"/>
    </location>
</feature>
<dbReference type="PANTHER" id="PTHR45655">
    <property type="entry name" value="GUANYLATE CYCLASE SOLUBLE SUBUNIT BETA-2"/>
    <property type="match status" value="1"/>
</dbReference>
<dbReference type="Gene3D" id="3.30.70.1230">
    <property type="entry name" value="Nucleotide cyclase"/>
    <property type="match status" value="1"/>
</dbReference>
<dbReference type="AlphaFoldDB" id="A0A6J7EUW8"/>
<dbReference type="Pfam" id="PF00211">
    <property type="entry name" value="Guanylate_cyc"/>
    <property type="match status" value="1"/>
</dbReference>
<evidence type="ECO:0000313" key="4">
    <source>
        <dbReference type="EMBL" id="CAB4883899.1"/>
    </source>
</evidence>
<name>A0A6J7EUW8_9ZZZZ</name>
<evidence type="ECO:0000256" key="1">
    <source>
        <dbReference type="SAM" id="Phobius"/>
    </source>
</evidence>
<reference evidence="4" key="1">
    <citation type="submission" date="2020-05" db="EMBL/GenBank/DDBJ databases">
        <authorList>
            <person name="Chiriac C."/>
            <person name="Salcher M."/>
            <person name="Ghai R."/>
            <person name="Kavagutti S V."/>
        </authorList>
    </citation>
    <scope>NUCLEOTIDE SEQUENCE</scope>
</reference>
<dbReference type="Gene3D" id="3.30.450.20">
    <property type="entry name" value="PAS domain"/>
    <property type="match status" value="1"/>
</dbReference>
<accession>A0A6J7EUW8</accession>
<dbReference type="Pfam" id="PF00672">
    <property type="entry name" value="HAMP"/>
    <property type="match status" value="1"/>
</dbReference>
<feature type="domain" description="HAMP" evidence="3">
    <location>
        <begin position="431"/>
        <end position="483"/>
    </location>
</feature>
<dbReference type="EMBL" id="CAFBLP010000047">
    <property type="protein sequence ID" value="CAB4883899.1"/>
    <property type="molecule type" value="Genomic_DNA"/>
</dbReference>
<proteinExistence type="predicted"/>
<dbReference type="PROSITE" id="PS50885">
    <property type="entry name" value="HAMP"/>
    <property type="match status" value="1"/>
</dbReference>
<sequence>MVLLVMSGIVGAIAIGVIGYVQGEHSLRRATWDQLVSIRETKKACFERWTDQQLREFRILSSDQQLVSAAADFRRGFDDLGPTLTDAEQQRLLGYYRDTFVPQLPANIDDRAVDTYLPDTNAGARLQLDYIVDNPNPAGKKYLLETRSESVIAGDAVDAYDAAHRAYHPTFVRLMNETQLYDLFLIDAETGDVLYTTQKEADLGTSLIDGPYHLSGLATAFERARTGDVGDAGVVLVDFKHYTASFGAPAAFLAAPITDNGKVVAVVAGQVSIDALNNAMTSNGNWKDEGLGASGESYLVGPDMTARTDSRFLIEDKADYLATLTRLGVDDATVQAIDTSGHSILNQSIETGPVRAALDGKTGTSTIADYRGIEVMSAYAPVMVGGERWAILIEKDVSEALDPMYRMRRNILLATGAAAIVLTLLALWSARAFLRPIVRLQDGVERLKSGDVDFSIDAEGHDEFASLGRAFNEMIAEVRQRNRTIAEKTAEYEKLLRNVLPDAVADRMRGGDQVVADTFRNVSIGYISIDGLPRLMHGLDATATIKLLNELVDSFDDAAERHGVEKVRTIGDAYLAACGLSTPRLDHRQRMSSFAHEALAIVERFNAAKGCDLQLQIGMASGEVDAGIVGRHRFVYEILGGCVADARRLASAGDQPGVHMTPEFEQALSGTGQDGQ</sequence>
<dbReference type="GO" id="GO:0009190">
    <property type="term" value="P:cyclic nucleotide biosynthetic process"/>
    <property type="evidence" value="ECO:0007669"/>
    <property type="project" value="InterPro"/>
</dbReference>
<dbReference type="SMART" id="SM00044">
    <property type="entry name" value="CYCc"/>
    <property type="match status" value="1"/>
</dbReference>
<feature type="domain" description="Guanylate cyclase" evidence="2">
    <location>
        <begin position="523"/>
        <end position="650"/>
    </location>
</feature>
<keyword evidence="1" id="KW-0472">Membrane</keyword>
<keyword evidence="1" id="KW-1133">Transmembrane helix</keyword>
<dbReference type="SUPFAM" id="SSF158472">
    <property type="entry name" value="HAMP domain-like"/>
    <property type="match status" value="1"/>
</dbReference>
<dbReference type="SMART" id="SM00304">
    <property type="entry name" value="HAMP"/>
    <property type="match status" value="1"/>
</dbReference>
<evidence type="ECO:0000259" key="3">
    <source>
        <dbReference type="PROSITE" id="PS50885"/>
    </source>
</evidence>
<evidence type="ECO:0000259" key="2">
    <source>
        <dbReference type="PROSITE" id="PS50125"/>
    </source>
</evidence>
<dbReference type="CDD" id="cd06225">
    <property type="entry name" value="HAMP"/>
    <property type="match status" value="1"/>
</dbReference>
<gene>
    <name evidence="4" type="ORF">UFOPK3376_01863</name>
</gene>
<dbReference type="CDD" id="cd07302">
    <property type="entry name" value="CHD"/>
    <property type="match status" value="1"/>
</dbReference>
<dbReference type="Gene3D" id="1.10.8.500">
    <property type="entry name" value="HAMP domain in histidine kinase"/>
    <property type="match status" value="1"/>
</dbReference>
<dbReference type="PROSITE" id="PS50125">
    <property type="entry name" value="GUANYLATE_CYCLASE_2"/>
    <property type="match status" value="1"/>
</dbReference>
<keyword evidence="1" id="KW-0812">Transmembrane</keyword>
<dbReference type="PANTHER" id="PTHR45655:SF13">
    <property type="entry name" value="SOLUBLE GUANYLATE CYCLASE GCY-32-RELATED"/>
    <property type="match status" value="1"/>
</dbReference>
<dbReference type="SUPFAM" id="SSF55073">
    <property type="entry name" value="Nucleotide cyclase"/>
    <property type="match status" value="1"/>
</dbReference>
<dbReference type="InterPro" id="IPR001054">
    <property type="entry name" value="A/G_cyclase"/>
</dbReference>